<dbReference type="EMBL" id="LLXZ01000027">
    <property type="protein sequence ID" value="KRR13328.1"/>
    <property type="molecule type" value="Genomic_DNA"/>
</dbReference>
<feature type="domain" description="Rieske" evidence="5">
    <location>
        <begin position="29"/>
        <end position="131"/>
    </location>
</feature>
<reference evidence="6 7" key="1">
    <citation type="submission" date="2014-03" db="EMBL/GenBank/DDBJ databases">
        <title>Bradyrhizobium valentinum sp. nov., isolated from effective nodules of Lupinus mariae-josephae, a lupine endemic of basic-lime soils in Eastern Spain.</title>
        <authorList>
            <person name="Duran D."/>
            <person name="Rey L."/>
            <person name="Navarro A."/>
            <person name="Busquets A."/>
            <person name="Imperial J."/>
            <person name="Ruiz-Argueso T."/>
        </authorList>
    </citation>
    <scope>NUCLEOTIDE SEQUENCE [LARGE SCALE GENOMIC DNA]</scope>
    <source>
        <strain evidence="6 7">PAC68</strain>
    </source>
</reference>
<dbReference type="Proteomes" id="UP000050863">
    <property type="component" value="Unassembled WGS sequence"/>
</dbReference>
<evidence type="ECO:0000313" key="7">
    <source>
        <dbReference type="Proteomes" id="UP000050863"/>
    </source>
</evidence>
<evidence type="ECO:0000259" key="5">
    <source>
        <dbReference type="PROSITE" id="PS51296"/>
    </source>
</evidence>
<evidence type="ECO:0000256" key="1">
    <source>
        <dbReference type="ARBA" id="ARBA00022714"/>
    </source>
</evidence>
<dbReference type="AlphaFoldDB" id="A0A0R3M7H4"/>
<dbReference type="PANTHER" id="PTHR21266:SF57">
    <property type="entry name" value="3-CHLOROBENZOATE-3,4-DIOXYGENASE"/>
    <property type="match status" value="1"/>
</dbReference>
<dbReference type="GO" id="GO:0046872">
    <property type="term" value="F:metal ion binding"/>
    <property type="evidence" value="ECO:0007669"/>
    <property type="project" value="UniProtKB-KW"/>
</dbReference>
<evidence type="ECO:0000313" key="6">
    <source>
        <dbReference type="EMBL" id="KRR13328.1"/>
    </source>
</evidence>
<keyword evidence="7" id="KW-1185">Reference proteome</keyword>
<sequence length="131" mass="14554">MNPVTNPTGIDASPVPANLRTIGSHPDHRYPVAWLHEVKRERAFASSFPGNPIVIVRTDTGDLFALEDRCAHRQVLLSKGVVRDCHLHCCYHGWSYHSSGRCLHVPYLGKDKLPNGVRAYPCCELDGVVLV</sequence>
<proteinExistence type="predicted"/>
<dbReference type="SUPFAM" id="SSF50022">
    <property type="entry name" value="ISP domain"/>
    <property type="match status" value="1"/>
</dbReference>
<evidence type="ECO:0000256" key="3">
    <source>
        <dbReference type="ARBA" id="ARBA00023004"/>
    </source>
</evidence>
<keyword evidence="1" id="KW-0001">2Fe-2S</keyword>
<accession>A0A0R3M7H4</accession>
<dbReference type="InterPro" id="IPR036922">
    <property type="entry name" value="Rieske_2Fe-2S_sf"/>
</dbReference>
<dbReference type="PROSITE" id="PS51296">
    <property type="entry name" value="RIESKE"/>
    <property type="match status" value="1"/>
</dbReference>
<evidence type="ECO:0000256" key="2">
    <source>
        <dbReference type="ARBA" id="ARBA00022723"/>
    </source>
</evidence>
<comment type="caution">
    <text evidence="6">The sequence shown here is derived from an EMBL/GenBank/DDBJ whole genome shotgun (WGS) entry which is preliminary data.</text>
</comment>
<dbReference type="Pfam" id="PF00355">
    <property type="entry name" value="Rieske"/>
    <property type="match status" value="1"/>
</dbReference>
<organism evidence="6 7">
    <name type="scientific">Bradyrhizobium jicamae</name>
    <dbReference type="NCBI Taxonomy" id="280332"/>
    <lineage>
        <taxon>Bacteria</taxon>
        <taxon>Pseudomonadati</taxon>
        <taxon>Pseudomonadota</taxon>
        <taxon>Alphaproteobacteria</taxon>
        <taxon>Hyphomicrobiales</taxon>
        <taxon>Nitrobacteraceae</taxon>
        <taxon>Bradyrhizobium</taxon>
    </lineage>
</organism>
<gene>
    <name evidence="6" type="ORF">CQ12_09310</name>
</gene>
<dbReference type="STRING" id="280332.CQ12_09310"/>
<protein>
    <recommendedName>
        <fullName evidence="5">Rieske domain-containing protein</fullName>
    </recommendedName>
</protein>
<dbReference type="PANTHER" id="PTHR21266">
    <property type="entry name" value="IRON-SULFUR DOMAIN CONTAINING PROTEIN"/>
    <property type="match status" value="1"/>
</dbReference>
<keyword evidence="4" id="KW-0411">Iron-sulfur</keyword>
<dbReference type="InterPro" id="IPR017941">
    <property type="entry name" value="Rieske_2Fe-2S"/>
</dbReference>
<name>A0A0R3M7H4_9BRAD</name>
<dbReference type="RefSeq" id="WP_057834192.1">
    <property type="nucleotide sequence ID" value="NZ_LLXZ01000027.1"/>
</dbReference>
<keyword evidence="2" id="KW-0479">Metal-binding</keyword>
<evidence type="ECO:0000256" key="4">
    <source>
        <dbReference type="ARBA" id="ARBA00023014"/>
    </source>
</evidence>
<keyword evidence="3" id="KW-0408">Iron</keyword>
<dbReference type="Gene3D" id="2.102.10.10">
    <property type="entry name" value="Rieske [2Fe-2S] iron-sulphur domain"/>
    <property type="match status" value="1"/>
</dbReference>
<dbReference type="OrthoDB" id="9800776at2"/>
<dbReference type="GO" id="GO:0051537">
    <property type="term" value="F:2 iron, 2 sulfur cluster binding"/>
    <property type="evidence" value="ECO:0007669"/>
    <property type="project" value="UniProtKB-KW"/>
</dbReference>
<dbReference type="InterPro" id="IPR050584">
    <property type="entry name" value="Cholesterol_7-desaturase"/>
</dbReference>